<proteinExistence type="predicted"/>
<evidence type="ECO:0000313" key="2">
    <source>
        <dbReference type="EMBL" id="KAK3849660.1"/>
    </source>
</evidence>
<dbReference type="Proteomes" id="UP001286313">
    <property type="component" value="Unassembled WGS sequence"/>
</dbReference>
<keyword evidence="3" id="KW-1185">Reference proteome</keyword>
<feature type="region of interest" description="Disordered" evidence="1">
    <location>
        <begin position="73"/>
        <end position="115"/>
    </location>
</feature>
<reference evidence="2" key="1">
    <citation type="submission" date="2023-10" db="EMBL/GenBank/DDBJ databases">
        <title>Genome assemblies of two species of porcelain crab, Petrolisthes cinctipes and Petrolisthes manimaculis (Anomura: Porcellanidae).</title>
        <authorList>
            <person name="Angst P."/>
        </authorList>
    </citation>
    <scope>NUCLEOTIDE SEQUENCE</scope>
    <source>
        <strain evidence="2">PB745_01</strain>
        <tissue evidence="2">Gill</tissue>
    </source>
</reference>
<comment type="caution">
    <text evidence="2">The sequence shown here is derived from an EMBL/GenBank/DDBJ whole genome shotgun (WGS) entry which is preliminary data.</text>
</comment>
<dbReference type="AlphaFoldDB" id="A0AAE1EG42"/>
<gene>
    <name evidence="2" type="ORF">Pcinc_043599</name>
</gene>
<feature type="compositionally biased region" description="Basic residues" evidence="1">
    <location>
        <begin position="91"/>
        <end position="100"/>
    </location>
</feature>
<name>A0AAE1EG42_PETCI</name>
<protein>
    <submittedName>
        <fullName evidence="2">Uncharacterized protein</fullName>
    </submittedName>
</protein>
<evidence type="ECO:0000313" key="3">
    <source>
        <dbReference type="Proteomes" id="UP001286313"/>
    </source>
</evidence>
<accession>A0AAE1EG42</accession>
<feature type="compositionally biased region" description="Basic and acidic residues" evidence="1">
    <location>
        <begin position="105"/>
        <end position="115"/>
    </location>
</feature>
<dbReference type="EMBL" id="JAWQEG010008780">
    <property type="protein sequence ID" value="KAK3849660.1"/>
    <property type="molecule type" value="Genomic_DNA"/>
</dbReference>
<sequence>MYRTTQADDGIVLVLSWVLVSRRDYLIKMGSDALCGGIGSFSGPIILCYRRPFLDIKPHQRNENMVVRLIQHPPHPTTTDLGEKRAANLPHRSHRQRRAPQRLEMQWRTKTYDNK</sequence>
<organism evidence="2 3">
    <name type="scientific">Petrolisthes cinctipes</name>
    <name type="common">Flat porcelain crab</name>
    <dbReference type="NCBI Taxonomy" id="88211"/>
    <lineage>
        <taxon>Eukaryota</taxon>
        <taxon>Metazoa</taxon>
        <taxon>Ecdysozoa</taxon>
        <taxon>Arthropoda</taxon>
        <taxon>Crustacea</taxon>
        <taxon>Multicrustacea</taxon>
        <taxon>Malacostraca</taxon>
        <taxon>Eumalacostraca</taxon>
        <taxon>Eucarida</taxon>
        <taxon>Decapoda</taxon>
        <taxon>Pleocyemata</taxon>
        <taxon>Anomura</taxon>
        <taxon>Galatheoidea</taxon>
        <taxon>Porcellanidae</taxon>
        <taxon>Petrolisthes</taxon>
    </lineage>
</organism>
<evidence type="ECO:0000256" key="1">
    <source>
        <dbReference type="SAM" id="MobiDB-lite"/>
    </source>
</evidence>